<proteinExistence type="inferred from homology"/>
<accession>A0ABS4CLD5</accession>
<comment type="similarity">
    <text evidence="1">In the N-terminal section; belongs to the LXG family.</text>
</comment>
<dbReference type="InterPro" id="IPR003124">
    <property type="entry name" value="WH2_dom"/>
</dbReference>
<dbReference type="PROSITE" id="PS51082">
    <property type="entry name" value="WH2"/>
    <property type="match status" value="1"/>
</dbReference>
<comment type="caution">
    <text evidence="5">The sequence shown here is derived from an EMBL/GenBank/DDBJ whole genome shotgun (WGS) entry which is preliminary data.</text>
</comment>
<sequence>MGLSYFVGEVQAQSSAAVNLANEYIQHAGTLKDSVNYFLNAPLSSKTYDSARNYFMVVYPPLSNALILAGESLSEAHTKYPAKYQELVGGGDTEEDRLLDQIQQGKQLRDSYLEVLDKLEKPNQRMEQACMRAQASIDKLQERLDKFYEFNSQSAGVFSEAEANIANLEAAIAALDKGGAWNAPSGTFDISKLDMTWVKSVQEKWKEREKNKGKNVQLEVKEGKNSLGGTTYEVYTNGIFDEDATIVYNDLLKSELADLLKQRIDEDKFSQFVSFVGTVVTFSGGIKRIISEVVGIVGNRLLVRFNDNSYGTLAISGSIAIEGNTAIVADSLTLKDFVQFSNNGKITSKTFGKPIEGRVDGNKSKIRVDAEPDGNKIQIQTGHGKKSPLDFRIKVEEITDRTSIYNQIPRSIKKGISKGKLDELVNNIYRAWVWLKAN</sequence>
<evidence type="ECO:0000256" key="2">
    <source>
        <dbReference type="SAM" id="Coils"/>
    </source>
</evidence>
<dbReference type="PROSITE" id="PS51756">
    <property type="entry name" value="LXG"/>
    <property type="match status" value="1"/>
</dbReference>
<gene>
    <name evidence="5" type="ORF">I6N96_10915</name>
</gene>
<keyword evidence="6" id="KW-1185">Reference proteome</keyword>
<keyword evidence="2" id="KW-0175">Coiled coil</keyword>
<evidence type="ECO:0000259" key="4">
    <source>
        <dbReference type="PROSITE" id="PS51756"/>
    </source>
</evidence>
<evidence type="ECO:0008006" key="7">
    <source>
        <dbReference type="Google" id="ProtNLM"/>
    </source>
</evidence>
<feature type="domain" description="LXG" evidence="4">
    <location>
        <begin position="1"/>
        <end position="218"/>
    </location>
</feature>
<organism evidence="5 6">
    <name type="scientific">Enterococcus larvae</name>
    <dbReference type="NCBI Taxonomy" id="2794352"/>
    <lineage>
        <taxon>Bacteria</taxon>
        <taxon>Bacillati</taxon>
        <taxon>Bacillota</taxon>
        <taxon>Bacilli</taxon>
        <taxon>Lactobacillales</taxon>
        <taxon>Enterococcaceae</taxon>
        <taxon>Enterococcus</taxon>
    </lineage>
</organism>
<evidence type="ECO:0000313" key="5">
    <source>
        <dbReference type="EMBL" id="MBP1046777.1"/>
    </source>
</evidence>
<evidence type="ECO:0000259" key="3">
    <source>
        <dbReference type="PROSITE" id="PS51082"/>
    </source>
</evidence>
<name>A0ABS4CLD5_9ENTE</name>
<feature type="domain" description="WH2" evidence="3">
    <location>
        <begin position="94"/>
        <end position="111"/>
    </location>
</feature>
<evidence type="ECO:0000313" key="6">
    <source>
        <dbReference type="Proteomes" id="UP000673375"/>
    </source>
</evidence>
<reference evidence="5 6" key="1">
    <citation type="submission" date="2020-12" db="EMBL/GenBank/DDBJ databases">
        <title>Vagococcus allomyrinae sp. nov. and Enterococcus lavae sp. nov., isolated from the larvae of Allomyrina dichotoma.</title>
        <authorList>
            <person name="Lee S.D."/>
        </authorList>
    </citation>
    <scope>NUCLEOTIDE SEQUENCE [LARGE SCALE GENOMIC DNA]</scope>
    <source>
        <strain evidence="5 6">BWM-S5</strain>
    </source>
</reference>
<dbReference type="EMBL" id="JAEDXU010000005">
    <property type="protein sequence ID" value="MBP1046777.1"/>
    <property type="molecule type" value="Genomic_DNA"/>
</dbReference>
<feature type="coiled-coil region" evidence="2">
    <location>
        <begin position="123"/>
        <end position="178"/>
    </location>
</feature>
<protein>
    <recommendedName>
        <fullName evidence="7">LXG domain-containing protein</fullName>
    </recommendedName>
</protein>
<dbReference type="InterPro" id="IPR006829">
    <property type="entry name" value="LXG_dom"/>
</dbReference>
<dbReference type="Proteomes" id="UP000673375">
    <property type="component" value="Unassembled WGS sequence"/>
</dbReference>
<evidence type="ECO:0000256" key="1">
    <source>
        <dbReference type="ARBA" id="ARBA00034117"/>
    </source>
</evidence>
<dbReference type="RefSeq" id="WP_209557577.1">
    <property type="nucleotide sequence ID" value="NZ_JAEDXU010000005.1"/>
</dbReference>